<feature type="coiled-coil region" evidence="1">
    <location>
        <begin position="73"/>
        <end position="107"/>
    </location>
</feature>
<dbReference type="AlphaFoldDB" id="A0A4P6LTM3"/>
<dbReference type="KEGG" id="bpro:PMF13cell1_00474"/>
<feature type="domain" description="Transposase IS66 central" evidence="2">
    <location>
        <begin position="243"/>
        <end position="527"/>
    </location>
</feature>
<sequence length="584" mass="67107">MATFRVRSKADYLAAIPLANGRARTGTKINDFTRNASFVLLIENVRKPLYLLEFKALLWYNYLIKMIRKLTYMDNKDAYISHLENTIQDLQNQISNLTEIVLLLRKEKFGASSEKTPKNEIEGQLSLFNEAELEADACVPEPIVKDVKGYKRVNKKTTREELIKDLPIREIPCTLSDEDQFCIQCGTQLKVIGTTIVREELEYIPARLQIVRYAQAAYECPKCKHTDHPYIVKADTPTSLMNHSLASPSSVAHVMYQKYVNSIPLYRQEKDWEQIGIELSRATMANWVMKCSNDYLTPVRMHLQKKLLERDVVHCDETPVQVLKEEGKKPQTKSYMWLYRTGNDGKEPIILYDYQPSRSGDNAVTFLKNFKGYVHSDGYAGYNKLSGITRCGCWAHLRRKFVEAIPTKKSKDSSLTTAEIGRDYCNQLFKIEEGLKNLSSEERFCKRLELEKPVLEAFWCWIDQLNYLKGSALGKAVIYAKNQKPYMENYLLDGRCSISNNVAENAIRPFTVGRKNWLFADTPKGATASAAVYSIVETAKANGLNVYTYLEYLLLYMPDTDWQNDPELLEDLMPWSEAVQCECK</sequence>
<dbReference type="InterPro" id="IPR039552">
    <property type="entry name" value="IS66_C"/>
</dbReference>
<evidence type="ECO:0008006" key="8">
    <source>
        <dbReference type="Google" id="ProtNLM"/>
    </source>
</evidence>
<dbReference type="Pfam" id="PF13817">
    <property type="entry name" value="DDE_Tnp_IS66_C"/>
    <property type="match status" value="1"/>
</dbReference>
<dbReference type="InterPro" id="IPR004291">
    <property type="entry name" value="Transposase_IS66_central"/>
</dbReference>
<dbReference type="InterPro" id="IPR024463">
    <property type="entry name" value="Transposase_TnpC_homeodom"/>
</dbReference>
<dbReference type="EMBL" id="CP035945">
    <property type="protein sequence ID" value="QBE94975.1"/>
    <property type="molecule type" value="Genomic_DNA"/>
</dbReference>
<feature type="domain" description="Transposase IS66 C-terminal" evidence="5">
    <location>
        <begin position="534"/>
        <end position="575"/>
    </location>
</feature>
<evidence type="ECO:0000313" key="7">
    <source>
        <dbReference type="Proteomes" id="UP000289794"/>
    </source>
</evidence>
<gene>
    <name evidence="6" type="ORF">PMF13cell1_00474</name>
</gene>
<evidence type="ECO:0000259" key="3">
    <source>
        <dbReference type="Pfam" id="PF13005"/>
    </source>
</evidence>
<dbReference type="InterPro" id="IPR024474">
    <property type="entry name" value="Znf_dom_IS66"/>
</dbReference>
<dbReference type="Pfam" id="PF13005">
    <property type="entry name" value="zf-IS66"/>
    <property type="match status" value="1"/>
</dbReference>
<organism evidence="6 7">
    <name type="scientific">Blautia producta</name>
    <dbReference type="NCBI Taxonomy" id="33035"/>
    <lineage>
        <taxon>Bacteria</taxon>
        <taxon>Bacillati</taxon>
        <taxon>Bacillota</taxon>
        <taxon>Clostridia</taxon>
        <taxon>Lachnospirales</taxon>
        <taxon>Lachnospiraceae</taxon>
        <taxon>Blautia</taxon>
    </lineage>
</organism>
<feature type="domain" description="Transposase IS66 zinc-finger binding" evidence="3">
    <location>
        <begin position="181"/>
        <end position="223"/>
    </location>
</feature>
<dbReference type="Pfam" id="PF03050">
    <property type="entry name" value="DDE_Tnp_IS66"/>
    <property type="match status" value="1"/>
</dbReference>
<evidence type="ECO:0000259" key="2">
    <source>
        <dbReference type="Pfam" id="PF03050"/>
    </source>
</evidence>
<name>A0A4P6LTM3_9FIRM</name>
<evidence type="ECO:0000256" key="1">
    <source>
        <dbReference type="SAM" id="Coils"/>
    </source>
</evidence>
<dbReference type="PANTHER" id="PTHR33678">
    <property type="entry name" value="BLL1576 PROTEIN"/>
    <property type="match status" value="1"/>
</dbReference>
<dbReference type="Pfam" id="PF13007">
    <property type="entry name" value="LZ_Tnp_IS66"/>
    <property type="match status" value="1"/>
</dbReference>
<proteinExistence type="predicted"/>
<evidence type="ECO:0000259" key="5">
    <source>
        <dbReference type="Pfam" id="PF13817"/>
    </source>
</evidence>
<feature type="domain" description="Transposase TnpC homeodomain" evidence="4">
    <location>
        <begin position="97"/>
        <end position="171"/>
    </location>
</feature>
<dbReference type="InterPro" id="IPR052344">
    <property type="entry name" value="Transposase-related"/>
</dbReference>
<protein>
    <recommendedName>
        <fullName evidence="8">IS66 family transposase</fullName>
    </recommendedName>
</protein>
<dbReference type="Proteomes" id="UP000289794">
    <property type="component" value="Chromosome"/>
</dbReference>
<reference evidence="6 7" key="1">
    <citation type="submission" date="2019-01" db="EMBL/GenBank/DDBJ databases">
        <title>PMF-metabolizing Aryl O-demethylase.</title>
        <authorList>
            <person name="Kim M."/>
        </authorList>
    </citation>
    <scope>NUCLEOTIDE SEQUENCE [LARGE SCALE GENOMIC DNA]</scope>
    <source>
        <strain evidence="6 7">PMF1</strain>
    </source>
</reference>
<evidence type="ECO:0000259" key="4">
    <source>
        <dbReference type="Pfam" id="PF13007"/>
    </source>
</evidence>
<accession>A0A4P6LTM3</accession>
<keyword evidence="1" id="KW-0175">Coiled coil</keyword>
<dbReference type="NCBIfam" id="NF033517">
    <property type="entry name" value="transpos_IS66"/>
    <property type="match status" value="1"/>
</dbReference>
<evidence type="ECO:0000313" key="6">
    <source>
        <dbReference type="EMBL" id="QBE94975.1"/>
    </source>
</evidence>